<reference evidence="11 12" key="1">
    <citation type="submission" date="2019-09" db="EMBL/GenBank/DDBJ databases">
        <title>The hologenome of the rock-dwelling lichen Lasallia pustulata.</title>
        <authorList>
            <person name="Greshake Tzovaras B."/>
            <person name="Segers F."/>
            <person name="Bicker A."/>
            <person name="Dal Grande F."/>
            <person name="Otte J."/>
            <person name="Hankeln T."/>
            <person name="Schmitt I."/>
            <person name="Ebersberger I."/>
        </authorList>
    </citation>
    <scope>NUCLEOTIDE SEQUENCE [LARGE SCALE GENOMIC DNA]</scope>
    <source>
        <strain evidence="11">A1-1</strain>
    </source>
</reference>
<feature type="region of interest" description="Disordered" evidence="8">
    <location>
        <begin position="149"/>
        <end position="217"/>
    </location>
</feature>
<evidence type="ECO:0000256" key="7">
    <source>
        <dbReference type="ARBA" id="ARBA00023054"/>
    </source>
</evidence>
<keyword evidence="6" id="KW-0333">Golgi apparatus</keyword>
<feature type="compositionally biased region" description="Polar residues" evidence="8">
    <location>
        <begin position="557"/>
        <end position="574"/>
    </location>
</feature>
<evidence type="ECO:0000256" key="6">
    <source>
        <dbReference type="ARBA" id="ARBA00023034"/>
    </source>
</evidence>
<proteinExistence type="inferred from homology"/>
<dbReference type="GO" id="GO:0006896">
    <property type="term" value="P:Golgi to vacuole transport"/>
    <property type="evidence" value="ECO:0007669"/>
    <property type="project" value="TreeGrafter"/>
</dbReference>
<keyword evidence="4" id="KW-0813">Transport</keyword>
<dbReference type="GO" id="GO:0042147">
    <property type="term" value="P:retrograde transport, endosome to Golgi"/>
    <property type="evidence" value="ECO:0007669"/>
    <property type="project" value="InterPro"/>
</dbReference>
<evidence type="ECO:0000313" key="12">
    <source>
        <dbReference type="Proteomes" id="UP000324767"/>
    </source>
</evidence>
<dbReference type="InterPro" id="IPR019515">
    <property type="entry name" value="VPS54_N"/>
</dbReference>
<protein>
    <recommendedName>
        <fullName evidence="3">Vacuolar protein sorting-associated protein 54</fullName>
    </recommendedName>
</protein>
<dbReference type="GO" id="GO:0005829">
    <property type="term" value="C:cytosol"/>
    <property type="evidence" value="ECO:0007669"/>
    <property type="project" value="GOC"/>
</dbReference>
<name>A0A5M8PBU8_9LECA</name>
<keyword evidence="5" id="KW-0653">Protein transport</keyword>
<feature type="region of interest" description="Disordered" evidence="8">
    <location>
        <begin position="1"/>
        <end position="34"/>
    </location>
</feature>
<dbReference type="GO" id="GO:0015031">
    <property type="term" value="P:protein transport"/>
    <property type="evidence" value="ECO:0007669"/>
    <property type="project" value="UniProtKB-KW"/>
</dbReference>
<dbReference type="GO" id="GO:0019905">
    <property type="term" value="F:syntaxin binding"/>
    <property type="evidence" value="ECO:0007669"/>
    <property type="project" value="TreeGrafter"/>
</dbReference>
<evidence type="ECO:0000256" key="5">
    <source>
        <dbReference type="ARBA" id="ARBA00022927"/>
    </source>
</evidence>
<dbReference type="Pfam" id="PF10475">
    <property type="entry name" value="Vps54_N"/>
    <property type="match status" value="1"/>
</dbReference>
<feature type="region of interest" description="Disordered" evidence="8">
    <location>
        <begin position="546"/>
        <end position="574"/>
    </location>
</feature>
<dbReference type="Proteomes" id="UP000324767">
    <property type="component" value="Unassembled WGS sequence"/>
</dbReference>
<feature type="compositionally biased region" description="Polar residues" evidence="8">
    <location>
        <begin position="1"/>
        <end position="26"/>
    </location>
</feature>
<dbReference type="GO" id="GO:0000938">
    <property type="term" value="C:GARP complex"/>
    <property type="evidence" value="ECO:0007669"/>
    <property type="project" value="InterPro"/>
</dbReference>
<evidence type="ECO:0000256" key="1">
    <source>
        <dbReference type="ARBA" id="ARBA00004601"/>
    </source>
</evidence>
<sequence length="1137" mass="123628">MSSPSPRRSTDTLESPRSVISSNQYPFPQHDTSLRPVSKGYYANRRASTASSVASIGGVLDTSSQGRAKSIAESGDNAISTLLQRPIVRTGLLPHTAGAGAHKPPSAKDIPPVVLTNIPHIEAAVFKPYIAQAGSLYDAFQRAKEGIEDGGAQPFRRPQPSLQMDDSADYFNRSPQTRSSNLPHTPIKDVNSLSPVSPLESPQFRRRTSGGPSRRAGFAVTPLATIPNVYFEENFHLENPRTFDIVSERSEIVRPPPGSNGSVGTPGYTGRKALATNAILQEKLSWYMDTVEIHLISSIATGSTSFFAALGSLRELHSEAAESVSKIRTLRQDLTKLDQGMAVGGLKIVSMRRRRENLRKLGDAVEQLREVVEAVAKCEEQVDNGDVETALAGLAEVQKLIAGEHGSQSTLDDGKEVAQQRRGLIDLRGIKALEGADNDIGMLRRRIGKGFESRFIEALLGDLRNHVDHVPPGTTIQRWDKASQRNRGHHTRVPSAFPAYLQLDESLRSKLKSNLDGLARSDCVMPATVAYRDGILREIKTLIRRQLPSSGDDDTESTMSASTQGGRQMTQQEKSSILARNLRSLDAGDAEDMLKNIYANIGEALRRLGIQVKVLLDVTSSLQSAPGLVDLRSPSKGPNPRTTDGYFSGPANGSEGPPSIQQEEVQRALDLSSLLGQAVDIAQAQITKILKVRSEQTTHLTLSRFLRYFTLNRLFADECEAVSGRSGTPLKTLVNSHIKDFVHQFADAERQRMVQSMDADRWDAKDFGDFENFLLARVLEGSTKDVEAWTKDYLIWEDGNNTEDQQPLNGALTNGNQVTKDKVRSATIDEQKYILPESAMTALSGIENCEHLITGIPSMIQELTSSLLDYLKLFNSRSSQLILGAGATRSAGLKNITTKHLALASQALSFVIALIPHIREFVRRHSPPGSITLTTEFDKLKRLYQDHQSGIHDKLVDIMSGRAATHVAVMKKIDWDAASPPSAPQTATPYMETLVKETTTLHKVLAKHLPDPTVAAILLPVFASYRDQFGKAFAETEITTPRGKDRLLHDVSFFHSRLGKLPGGPDVGAFLVQLVRNKPTAARGAAPAEEEAPVARVGGVEGALRLKGVGGGEGVRGVGLGVGLGRGLAGRVCLVEG</sequence>
<evidence type="ECO:0000256" key="4">
    <source>
        <dbReference type="ARBA" id="ARBA00022448"/>
    </source>
</evidence>
<gene>
    <name evidence="11" type="ORF">FRX48_09771</name>
</gene>
<dbReference type="AlphaFoldDB" id="A0A5M8PBU8"/>
<dbReference type="Gene3D" id="6.10.250.860">
    <property type="match status" value="1"/>
</dbReference>
<evidence type="ECO:0000256" key="8">
    <source>
        <dbReference type="SAM" id="MobiDB-lite"/>
    </source>
</evidence>
<evidence type="ECO:0000313" key="11">
    <source>
        <dbReference type="EMBL" id="KAA6406420.1"/>
    </source>
</evidence>
<comment type="similarity">
    <text evidence="2">Belongs to the VPS54 family.</text>
</comment>
<dbReference type="PANTHER" id="PTHR12965:SF0">
    <property type="entry name" value="VACUOLAR PROTEIN SORTING-ASSOCIATED PROTEIN 54"/>
    <property type="match status" value="1"/>
</dbReference>
<dbReference type="EMBL" id="VXIT01000028">
    <property type="protein sequence ID" value="KAA6406420.1"/>
    <property type="molecule type" value="Genomic_DNA"/>
</dbReference>
<comment type="caution">
    <text evidence="11">The sequence shown here is derived from an EMBL/GenBank/DDBJ whole genome shotgun (WGS) entry which is preliminary data.</text>
</comment>
<organism evidence="11 12">
    <name type="scientific">Lasallia pustulata</name>
    <dbReference type="NCBI Taxonomy" id="136370"/>
    <lineage>
        <taxon>Eukaryota</taxon>
        <taxon>Fungi</taxon>
        <taxon>Dikarya</taxon>
        <taxon>Ascomycota</taxon>
        <taxon>Pezizomycotina</taxon>
        <taxon>Lecanoromycetes</taxon>
        <taxon>OSLEUM clade</taxon>
        <taxon>Umbilicariomycetidae</taxon>
        <taxon>Umbilicariales</taxon>
        <taxon>Umbilicariaceae</taxon>
        <taxon>Lasallia</taxon>
    </lineage>
</organism>
<dbReference type="OrthoDB" id="10259024at2759"/>
<comment type="subcellular location">
    <subcellularLocation>
        <location evidence="1">Golgi apparatus</location>
        <location evidence="1">trans-Golgi network</location>
    </subcellularLocation>
</comment>
<evidence type="ECO:0000259" key="9">
    <source>
        <dbReference type="Pfam" id="PF07928"/>
    </source>
</evidence>
<feature type="region of interest" description="Disordered" evidence="8">
    <location>
        <begin position="627"/>
        <end position="659"/>
    </location>
</feature>
<dbReference type="InterPro" id="IPR012501">
    <property type="entry name" value="Vps54_C"/>
</dbReference>
<evidence type="ECO:0000259" key="10">
    <source>
        <dbReference type="Pfam" id="PF10475"/>
    </source>
</evidence>
<evidence type="ECO:0000256" key="2">
    <source>
        <dbReference type="ARBA" id="ARBA00009150"/>
    </source>
</evidence>
<dbReference type="InterPro" id="IPR039745">
    <property type="entry name" value="Vps54"/>
</dbReference>
<evidence type="ECO:0000256" key="3">
    <source>
        <dbReference type="ARBA" id="ARBA00017665"/>
    </source>
</evidence>
<keyword evidence="7" id="KW-0175">Coiled coil</keyword>
<feature type="compositionally biased region" description="Polar residues" evidence="8">
    <location>
        <begin position="173"/>
        <end position="183"/>
    </location>
</feature>
<feature type="domain" description="Vacuolar protein sorting-associated protein 54 C-terminal" evidence="9">
    <location>
        <begin position="830"/>
        <end position="962"/>
    </location>
</feature>
<feature type="domain" description="Vacuolar protein sorting-associated protein 54 N-terminal" evidence="10">
    <location>
        <begin position="282"/>
        <end position="402"/>
    </location>
</feature>
<dbReference type="PANTHER" id="PTHR12965">
    <property type="entry name" value="VACUOLAR PROTEIN SORTING 54"/>
    <property type="match status" value="1"/>
</dbReference>
<accession>A0A5M8PBU8</accession>
<dbReference type="Pfam" id="PF07928">
    <property type="entry name" value="Vps54"/>
    <property type="match status" value="1"/>
</dbReference>